<gene>
    <name evidence="3" type="ORF">DSM3645_19942</name>
</gene>
<dbReference type="OrthoDB" id="266183at2"/>
<dbReference type="PANTHER" id="PTHR42760">
    <property type="entry name" value="SHORT-CHAIN DEHYDROGENASES/REDUCTASES FAMILY MEMBER"/>
    <property type="match status" value="1"/>
</dbReference>
<organism evidence="3 4">
    <name type="scientific">Blastopirellula marina DSM 3645</name>
    <dbReference type="NCBI Taxonomy" id="314230"/>
    <lineage>
        <taxon>Bacteria</taxon>
        <taxon>Pseudomonadati</taxon>
        <taxon>Planctomycetota</taxon>
        <taxon>Planctomycetia</taxon>
        <taxon>Pirellulales</taxon>
        <taxon>Pirellulaceae</taxon>
        <taxon>Blastopirellula</taxon>
    </lineage>
</organism>
<keyword evidence="2" id="KW-0560">Oxidoreductase</keyword>
<dbReference type="HOGENOM" id="CLU_010194_1_0_0"/>
<evidence type="ECO:0000313" key="4">
    <source>
        <dbReference type="Proteomes" id="UP000004358"/>
    </source>
</evidence>
<dbReference type="Pfam" id="PF13561">
    <property type="entry name" value="adh_short_C2"/>
    <property type="match status" value="1"/>
</dbReference>
<protein>
    <submittedName>
        <fullName evidence="3">Short-chain dehydrogenase/reductase SDR</fullName>
    </submittedName>
</protein>
<dbReference type="InterPro" id="IPR036291">
    <property type="entry name" value="NAD(P)-bd_dom_sf"/>
</dbReference>
<reference evidence="3 4" key="1">
    <citation type="submission" date="2006-02" db="EMBL/GenBank/DDBJ databases">
        <authorList>
            <person name="Amann R."/>
            <person name="Ferriera S."/>
            <person name="Johnson J."/>
            <person name="Kravitz S."/>
            <person name="Halpern A."/>
            <person name="Remington K."/>
            <person name="Beeson K."/>
            <person name="Tran B."/>
            <person name="Rogers Y.-H."/>
            <person name="Friedman R."/>
            <person name="Venter J.C."/>
        </authorList>
    </citation>
    <scope>NUCLEOTIDE SEQUENCE [LARGE SCALE GENOMIC DNA]</scope>
    <source>
        <strain evidence="3 4">DSM 3645</strain>
    </source>
</reference>
<dbReference type="GO" id="GO:0006633">
    <property type="term" value="P:fatty acid biosynthetic process"/>
    <property type="evidence" value="ECO:0007669"/>
    <property type="project" value="TreeGrafter"/>
</dbReference>
<dbReference type="GO" id="GO:0016616">
    <property type="term" value="F:oxidoreductase activity, acting on the CH-OH group of donors, NAD or NADP as acceptor"/>
    <property type="evidence" value="ECO:0007669"/>
    <property type="project" value="TreeGrafter"/>
</dbReference>
<dbReference type="RefSeq" id="WP_002651885.1">
    <property type="nucleotide sequence ID" value="NZ_CH672376.1"/>
</dbReference>
<dbReference type="GO" id="GO:0048038">
    <property type="term" value="F:quinone binding"/>
    <property type="evidence" value="ECO:0007669"/>
    <property type="project" value="TreeGrafter"/>
</dbReference>
<dbReference type="AlphaFoldDB" id="A4A177"/>
<dbReference type="STRING" id="314230.DSM3645_19942"/>
<evidence type="ECO:0000256" key="2">
    <source>
        <dbReference type="ARBA" id="ARBA00023002"/>
    </source>
</evidence>
<comment type="caution">
    <text evidence="3">The sequence shown here is derived from an EMBL/GenBank/DDBJ whole genome shotgun (WGS) entry which is preliminary data.</text>
</comment>
<sequence length="248" mass="26652">MRLHQKTALITGGTDGIGLATAKLFVKEGARVAVTGRDKNRIEKAKLELGANSLVIAADVRSHDEMAMVSRRIQEEFTALDVLFANAGRAFDTPLESTTEEQYDEMIDTNLKGVFFTMQTALPVMREGASVILNTSFINQTGKLGLSLCAASKAAVRSLAQTWSKELLARKIRVNAVSPGIINTDIIAKMGLSPEEVEKAKSQFSTLIPVGYMGKPDDIAAATLFLASDESKYVVGTELVVDGGISQL</sequence>
<comment type="similarity">
    <text evidence="1">Belongs to the short-chain dehydrogenases/reductases (SDR) family.</text>
</comment>
<accession>A4A177</accession>
<dbReference type="eggNOG" id="COG4221">
    <property type="taxonomic scope" value="Bacteria"/>
</dbReference>
<dbReference type="FunFam" id="3.40.50.720:FF:000084">
    <property type="entry name" value="Short-chain dehydrogenase reductase"/>
    <property type="match status" value="1"/>
</dbReference>
<dbReference type="InterPro" id="IPR002347">
    <property type="entry name" value="SDR_fam"/>
</dbReference>
<dbReference type="SUPFAM" id="SSF51735">
    <property type="entry name" value="NAD(P)-binding Rossmann-fold domains"/>
    <property type="match status" value="1"/>
</dbReference>
<dbReference type="PRINTS" id="PR00081">
    <property type="entry name" value="GDHRDH"/>
</dbReference>
<dbReference type="PANTHER" id="PTHR42760:SF133">
    <property type="entry name" value="3-OXOACYL-[ACYL-CARRIER-PROTEIN] REDUCTASE"/>
    <property type="match status" value="1"/>
</dbReference>
<dbReference type="Proteomes" id="UP000004358">
    <property type="component" value="Unassembled WGS sequence"/>
</dbReference>
<dbReference type="EMBL" id="AANZ01000033">
    <property type="protein sequence ID" value="EAQ77429.1"/>
    <property type="molecule type" value="Genomic_DNA"/>
</dbReference>
<evidence type="ECO:0000313" key="3">
    <source>
        <dbReference type="EMBL" id="EAQ77429.1"/>
    </source>
</evidence>
<name>A4A177_9BACT</name>
<evidence type="ECO:0000256" key="1">
    <source>
        <dbReference type="ARBA" id="ARBA00006484"/>
    </source>
</evidence>
<dbReference type="CDD" id="cd05233">
    <property type="entry name" value="SDR_c"/>
    <property type="match status" value="1"/>
</dbReference>
<dbReference type="Gene3D" id="3.40.50.720">
    <property type="entry name" value="NAD(P)-binding Rossmann-like Domain"/>
    <property type="match status" value="1"/>
</dbReference>
<proteinExistence type="inferred from homology"/>